<name>A0A246B8S6_9FLAO</name>
<protein>
    <recommendedName>
        <fullName evidence="3">Addiction module toxin RelE</fullName>
    </recommendedName>
</protein>
<dbReference type="Proteomes" id="UP000197587">
    <property type="component" value="Unassembled WGS sequence"/>
</dbReference>
<accession>A0A246B8S6</accession>
<evidence type="ECO:0000313" key="2">
    <source>
        <dbReference type="Proteomes" id="UP000197587"/>
    </source>
</evidence>
<reference evidence="1 2" key="1">
    <citation type="submission" date="2014-01" db="EMBL/GenBank/DDBJ databases">
        <authorList>
            <consortium name="Genome Consortium for Active Teaching"/>
            <person name="Sontag T.C."/>
            <person name="Newman J.D."/>
        </authorList>
    </citation>
    <scope>NUCLEOTIDE SEQUENCE [LARGE SCALE GENOMIC DNA]</scope>
    <source>
        <strain evidence="1 2">DSM 19056</strain>
    </source>
</reference>
<dbReference type="RefSeq" id="WP_031503738.1">
    <property type="nucleotide sequence ID" value="NZ_JASZ02000018.1"/>
</dbReference>
<evidence type="ECO:0000313" key="1">
    <source>
        <dbReference type="EMBL" id="OWK97876.1"/>
    </source>
</evidence>
<comment type="caution">
    <text evidence="1">The sequence shown here is derived from an EMBL/GenBank/DDBJ whole genome shotgun (WGS) entry which is preliminary data.</text>
</comment>
<proteinExistence type="predicted"/>
<gene>
    <name evidence="1" type="ORF">AP75_09105</name>
</gene>
<evidence type="ECO:0008006" key="3">
    <source>
        <dbReference type="Google" id="ProtNLM"/>
    </source>
</evidence>
<organism evidence="1 2">
    <name type="scientific">Kaistella haifensis DSM 19056</name>
    <dbReference type="NCBI Taxonomy" id="1450526"/>
    <lineage>
        <taxon>Bacteria</taxon>
        <taxon>Pseudomonadati</taxon>
        <taxon>Bacteroidota</taxon>
        <taxon>Flavobacteriia</taxon>
        <taxon>Flavobacteriales</taxon>
        <taxon>Weeksellaceae</taxon>
        <taxon>Chryseobacterium group</taxon>
        <taxon>Kaistella</taxon>
    </lineage>
</organism>
<keyword evidence="2" id="KW-1185">Reference proteome</keyword>
<dbReference type="AlphaFoldDB" id="A0A246B8S6"/>
<reference evidence="1 2" key="2">
    <citation type="submission" date="2017-05" db="EMBL/GenBank/DDBJ databases">
        <title>Genome of Chryseobacterium haifense.</title>
        <authorList>
            <person name="Newman J.D."/>
        </authorList>
    </citation>
    <scope>NUCLEOTIDE SEQUENCE [LARGE SCALE GENOMIC DNA]</scope>
    <source>
        <strain evidence="1 2">DSM 19056</strain>
    </source>
</reference>
<dbReference type="EMBL" id="JASZ02000018">
    <property type="protein sequence ID" value="OWK97876.1"/>
    <property type="molecule type" value="Genomic_DNA"/>
</dbReference>
<sequence>MENKWTDKEIRNLNNDLENLINSLNDRIISYPKINSKDNLRFALIGKKQVKVFFELKDDCVEILLFWANKKNPENVKHLLNIK</sequence>